<evidence type="ECO:0000313" key="2">
    <source>
        <dbReference type="EMBL" id="OAT01210.1"/>
    </source>
</evidence>
<dbReference type="RefSeq" id="XP_045280937.1">
    <property type="nucleotide sequence ID" value="XM_045426151.1"/>
</dbReference>
<organism evidence="2 3">
    <name type="scientific">Ajellomyces dermatitidis (strain ER-3 / ATCC MYA-2586)</name>
    <name type="common">Blastomyces dermatitidis</name>
    <dbReference type="NCBI Taxonomy" id="559297"/>
    <lineage>
        <taxon>Eukaryota</taxon>
        <taxon>Fungi</taxon>
        <taxon>Dikarya</taxon>
        <taxon>Ascomycota</taxon>
        <taxon>Pezizomycotina</taxon>
        <taxon>Eurotiomycetes</taxon>
        <taxon>Eurotiomycetidae</taxon>
        <taxon>Onygenales</taxon>
        <taxon>Ajellomycetaceae</taxon>
        <taxon>Blastomyces</taxon>
    </lineage>
</organism>
<evidence type="ECO:0000256" key="1">
    <source>
        <dbReference type="SAM" id="MobiDB-lite"/>
    </source>
</evidence>
<name>A0ABX2VVM0_AJEDR</name>
<dbReference type="Proteomes" id="UP000002039">
    <property type="component" value="Unassembled WGS sequence"/>
</dbReference>
<reference evidence="3" key="1">
    <citation type="journal article" date="2015" name="PLoS Genet.">
        <title>The dynamic genome and transcriptome of the human fungal pathogen Blastomyces and close relative Emmonsia.</title>
        <authorList>
            <person name="Munoz J.F."/>
            <person name="Gauthier G.M."/>
            <person name="Desjardins C.A."/>
            <person name="Gallo J.E."/>
            <person name="Holder J."/>
            <person name="Sullivan T.D."/>
            <person name="Marty A.J."/>
            <person name="Carmen J.C."/>
            <person name="Chen Z."/>
            <person name="Ding L."/>
            <person name="Gujja S."/>
            <person name="Magrini V."/>
            <person name="Misas E."/>
            <person name="Mitreva M."/>
            <person name="Priest M."/>
            <person name="Saif S."/>
            <person name="Whiston E.A."/>
            <person name="Young S."/>
            <person name="Zeng Q."/>
            <person name="Goldman W.E."/>
            <person name="Mardis E.R."/>
            <person name="Taylor J.W."/>
            <person name="McEwen J.G."/>
            <person name="Clay O.K."/>
            <person name="Klein B.S."/>
            <person name="Cuomo C.A."/>
        </authorList>
    </citation>
    <scope>NUCLEOTIDE SEQUENCE [LARGE SCALE GENOMIC DNA]</scope>
    <source>
        <strain evidence="3">ER-3 / ATCC MYA-2586</strain>
    </source>
</reference>
<sequence length="58" mass="6426">MASRKIPKMSDDGYGYDCGGGDYSYDEPYDDGESYDAEDYTGDNAGSNFNEHDSLSYD</sequence>
<protein>
    <submittedName>
        <fullName evidence="2">Uncharacterized protein</fullName>
    </submittedName>
</protein>
<dbReference type="GeneID" id="69031866"/>
<feature type="region of interest" description="Disordered" evidence="1">
    <location>
        <begin position="1"/>
        <end position="58"/>
    </location>
</feature>
<dbReference type="EMBL" id="EQ999976">
    <property type="protein sequence ID" value="OAT01210.1"/>
    <property type="molecule type" value="Genomic_DNA"/>
</dbReference>
<keyword evidence="3" id="KW-1185">Reference proteome</keyword>
<gene>
    <name evidence="2" type="ORF">BDCG_16974</name>
</gene>
<proteinExistence type="predicted"/>
<feature type="compositionally biased region" description="Acidic residues" evidence="1">
    <location>
        <begin position="24"/>
        <end position="41"/>
    </location>
</feature>
<accession>A0ABX2VVM0</accession>
<evidence type="ECO:0000313" key="3">
    <source>
        <dbReference type="Proteomes" id="UP000002039"/>
    </source>
</evidence>